<dbReference type="GO" id="GO:0050661">
    <property type="term" value="F:NADP binding"/>
    <property type="evidence" value="ECO:0007669"/>
    <property type="project" value="InterPro"/>
</dbReference>
<protein>
    <recommendedName>
        <fullName evidence="6">Flavin-containing monooxygenase</fullName>
        <ecNumber evidence="6">1.-.-.-</ecNumber>
    </recommendedName>
</protein>
<comment type="similarity">
    <text evidence="1 6">Belongs to the FMO family.</text>
</comment>
<keyword evidence="7" id="KW-0812">Transmembrane</keyword>
<reference evidence="8" key="1">
    <citation type="submission" date="2013-08" db="EMBL/GenBank/DDBJ databases">
        <title>Oryza genome evolution.</title>
        <authorList>
            <person name="Wing R.A."/>
            <person name="Panaud O."/>
            <person name="Oliveira A.C."/>
        </authorList>
    </citation>
    <scope>NUCLEOTIDE SEQUENCE</scope>
</reference>
<comment type="cofactor">
    <cofactor evidence="6">
        <name>FAD</name>
        <dbReference type="ChEBI" id="CHEBI:57692"/>
    </cofactor>
</comment>
<feature type="transmembrane region" description="Helical" evidence="7">
    <location>
        <begin position="199"/>
        <end position="224"/>
    </location>
</feature>
<dbReference type="GO" id="GO:0050660">
    <property type="term" value="F:flavin adenine dinucleotide binding"/>
    <property type="evidence" value="ECO:0007669"/>
    <property type="project" value="InterPro"/>
</dbReference>
<evidence type="ECO:0000313" key="8">
    <source>
        <dbReference type="EnsemblPlants" id="OGLUM01G17290.1"/>
    </source>
</evidence>
<comment type="catalytic activity">
    <reaction evidence="5">
        <text>indole-3-pyruvate + NADPH + O2 + H(+) = (indol-3-yl)acetate + CO2 + NADP(+) + H2O</text>
        <dbReference type="Rhea" id="RHEA:34331"/>
        <dbReference type="ChEBI" id="CHEBI:15377"/>
        <dbReference type="ChEBI" id="CHEBI:15378"/>
        <dbReference type="ChEBI" id="CHEBI:15379"/>
        <dbReference type="ChEBI" id="CHEBI:16526"/>
        <dbReference type="ChEBI" id="CHEBI:17640"/>
        <dbReference type="ChEBI" id="CHEBI:30854"/>
        <dbReference type="ChEBI" id="CHEBI:57783"/>
        <dbReference type="ChEBI" id="CHEBI:58349"/>
        <dbReference type="EC" id="1.14.13.168"/>
    </reaction>
</comment>
<organism evidence="8">
    <name type="scientific">Oryza glumipatula</name>
    <dbReference type="NCBI Taxonomy" id="40148"/>
    <lineage>
        <taxon>Eukaryota</taxon>
        <taxon>Viridiplantae</taxon>
        <taxon>Streptophyta</taxon>
        <taxon>Embryophyta</taxon>
        <taxon>Tracheophyta</taxon>
        <taxon>Spermatophyta</taxon>
        <taxon>Magnoliopsida</taxon>
        <taxon>Liliopsida</taxon>
        <taxon>Poales</taxon>
        <taxon>Poaceae</taxon>
        <taxon>BOP clade</taxon>
        <taxon>Oryzoideae</taxon>
        <taxon>Oryzeae</taxon>
        <taxon>Oryzinae</taxon>
        <taxon>Oryza</taxon>
    </lineage>
</organism>
<dbReference type="Proteomes" id="UP000026961">
    <property type="component" value="Chromosome 1"/>
</dbReference>
<evidence type="ECO:0000256" key="3">
    <source>
        <dbReference type="ARBA" id="ARBA00022827"/>
    </source>
</evidence>
<dbReference type="AlphaFoldDB" id="A0A0D9Y8C0"/>
<proteinExistence type="inferred from homology"/>
<reference evidence="8" key="2">
    <citation type="submission" date="2015-04" db="UniProtKB">
        <authorList>
            <consortium name="EnsemblPlants"/>
        </authorList>
    </citation>
    <scope>IDENTIFICATION</scope>
</reference>
<feature type="transmembrane region" description="Helical" evidence="7">
    <location>
        <begin position="259"/>
        <end position="276"/>
    </location>
</feature>
<evidence type="ECO:0000256" key="5">
    <source>
        <dbReference type="ARBA" id="ARBA00047707"/>
    </source>
</evidence>
<dbReference type="PANTHER" id="PTHR43539">
    <property type="entry name" value="FLAVIN-BINDING MONOOXYGENASE-LIKE PROTEIN (AFU_ORTHOLOGUE AFUA_4G09220)"/>
    <property type="match status" value="1"/>
</dbReference>
<dbReference type="GO" id="GO:0103075">
    <property type="term" value="F:indole-3-pyruvate monooxygenase activity"/>
    <property type="evidence" value="ECO:0007669"/>
    <property type="project" value="UniProtKB-EC"/>
</dbReference>
<keyword evidence="6" id="KW-0503">Monooxygenase</keyword>
<keyword evidence="4 6" id="KW-0560">Oxidoreductase</keyword>
<evidence type="ECO:0000256" key="1">
    <source>
        <dbReference type="ARBA" id="ARBA00009183"/>
    </source>
</evidence>
<dbReference type="HOGENOM" id="CLU_814762_0_0_1"/>
<keyword evidence="9" id="KW-1185">Reference proteome</keyword>
<dbReference type="Pfam" id="PF00743">
    <property type="entry name" value="FMO-like"/>
    <property type="match status" value="1"/>
</dbReference>
<name>A0A0D9Y8C0_9ORYZ</name>
<dbReference type="SUPFAM" id="SSF51905">
    <property type="entry name" value="FAD/NAD(P)-binding domain"/>
    <property type="match status" value="1"/>
</dbReference>
<dbReference type="InterPro" id="IPR036188">
    <property type="entry name" value="FAD/NAD-bd_sf"/>
</dbReference>
<keyword evidence="7" id="KW-0472">Membrane</keyword>
<evidence type="ECO:0000256" key="7">
    <source>
        <dbReference type="SAM" id="Phobius"/>
    </source>
</evidence>
<evidence type="ECO:0000256" key="6">
    <source>
        <dbReference type="RuleBase" id="RU361177"/>
    </source>
</evidence>
<dbReference type="GO" id="GO:0004499">
    <property type="term" value="F:N,N-dimethylaniline monooxygenase activity"/>
    <property type="evidence" value="ECO:0007669"/>
    <property type="project" value="InterPro"/>
</dbReference>
<dbReference type="Gramene" id="OGLUM01G17290.1">
    <property type="protein sequence ID" value="OGLUM01G17290.1"/>
    <property type="gene ID" value="OGLUM01G17290"/>
</dbReference>
<sequence length="341" mass="37747">MAWPPFSHALWPGLRSRKHFVPTIGDCFSRGKEKRNRTLFVVTGVPPIVLHSGGRHLVGVLLGGQLVRWEHLRDAAHHVLECRSLKPRMTLDRQIALCHTSCSCCITNSLQAAAAILNTPTDSKSPQSKNKYSSEVMHVAVYKSGEAYRGKKVLVVGCGNSGMVVSLDLCDHSALPAMVVRDAVHVLPGEVLGKSTFELAVLLMAWLPLWLVDKILVFLAWFVLGNLAKLGIRRPTTGRRGDGLEGSVQRRRYGDRRRGGDWCLGEMAIFLIWIWMRCACGAMRGGGGRFDRSSFTIGTHRNGRNFQPWLREMAASQPREGNLRTCPWPGGYCLFGCAGTE</sequence>
<evidence type="ECO:0000256" key="2">
    <source>
        <dbReference type="ARBA" id="ARBA00022630"/>
    </source>
</evidence>
<dbReference type="InterPro" id="IPR020946">
    <property type="entry name" value="Flavin_mOase-like"/>
</dbReference>
<reference evidence="8" key="3">
    <citation type="submission" date="2018-05" db="EMBL/GenBank/DDBJ databases">
        <title>OgluRS3 (Oryza glumaepatula Reference Sequence Version 3).</title>
        <authorList>
            <person name="Zhang J."/>
            <person name="Kudrna D."/>
            <person name="Lee S."/>
            <person name="Talag J."/>
            <person name="Welchert J."/>
            <person name="Wing R.A."/>
        </authorList>
    </citation>
    <scope>NUCLEOTIDE SEQUENCE [LARGE SCALE GENOMIC DNA]</scope>
</reference>
<keyword evidence="3 6" id="KW-0274">FAD</keyword>
<dbReference type="eggNOG" id="KOG1399">
    <property type="taxonomic scope" value="Eukaryota"/>
</dbReference>
<dbReference type="PANTHER" id="PTHR43539:SF11">
    <property type="entry name" value="INDOLE-3-PYRUVATE MONOOXYGENASE YUCCA8-RELATED"/>
    <property type="match status" value="1"/>
</dbReference>
<dbReference type="Gene3D" id="3.50.50.60">
    <property type="entry name" value="FAD/NAD(P)-binding domain"/>
    <property type="match status" value="1"/>
</dbReference>
<dbReference type="EnsemblPlants" id="OGLUM01G17290.1">
    <property type="protein sequence ID" value="OGLUM01G17290.1"/>
    <property type="gene ID" value="OGLUM01G17290"/>
</dbReference>
<keyword evidence="7" id="KW-1133">Transmembrane helix</keyword>
<evidence type="ECO:0000313" key="9">
    <source>
        <dbReference type="Proteomes" id="UP000026961"/>
    </source>
</evidence>
<dbReference type="InterPro" id="IPR050982">
    <property type="entry name" value="Auxin_biosynth/cation_transpt"/>
</dbReference>
<dbReference type="STRING" id="40148.A0A0D9Y8C0"/>
<dbReference type="EC" id="1.-.-.-" evidence="6"/>
<keyword evidence="2 6" id="KW-0285">Flavoprotein</keyword>
<evidence type="ECO:0000256" key="4">
    <source>
        <dbReference type="ARBA" id="ARBA00023002"/>
    </source>
</evidence>
<accession>A0A0D9Y8C0</accession>